<dbReference type="InterPro" id="IPR014013">
    <property type="entry name" value="Helic_SF1/SF2_ATP-bd_DinG/Rad3"/>
</dbReference>
<dbReference type="Gene3D" id="3.40.50.300">
    <property type="entry name" value="P-loop containing nucleotide triphosphate hydrolases"/>
    <property type="match status" value="2"/>
</dbReference>
<keyword evidence="3" id="KW-0067">ATP-binding</keyword>
<dbReference type="GO" id="GO:0005524">
    <property type="term" value="F:ATP binding"/>
    <property type="evidence" value="ECO:0007669"/>
    <property type="project" value="UniProtKB-KW"/>
</dbReference>
<feature type="domain" description="Helicase ATP-binding" evidence="4">
    <location>
        <begin position="117"/>
        <end position="437"/>
    </location>
</feature>
<reference evidence="5" key="1">
    <citation type="submission" date="2019-12" db="EMBL/GenBank/DDBJ databases">
        <title>Novel species isolated from a subtropical stream in China.</title>
        <authorList>
            <person name="Lu H."/>
        </authorList>
    </citation>
    <scope>NUCLEOTIDE SEQUENCE [LARGE SCALE GENOMIC DNA]</scope>
    <source>
        <strain evidence="5">FT81W</strain>
    </source>
</reference>
<dbReference type="GO" id="GO:0006139">
    <property type="term" value="P:nucleobase-containing compound metabolic process"/>
    <property type="evidence" value="ECO:0007669"/>
    <property type="project" value="InterPro"/>
</dbReference>
<evidence type="ECO:0000256" key="1">
    <source>
        <dbReference type="ARBA" id="ARBA00022741"/>
    </source>
</evidence>
<dbReference type="AlphaFoldDB" id="A0A845GIY4"/>
<accession>A0A845GIY4</accession>
<dbReference type="GO" id="GO:0016818">
    <property type="term" value="F:hydrolase activity, acting on acid anhydrides, in phosphorus-containing anhydrides"/>
    <property type="evidence" value="ECO:0007669"/>
    <property type="project" value="InterPro"/>
</dbReference>
<dbReference type="SUPFAM" id="SSF52540">
    <property type="entry name" value="P-loop containing nucleoside triphosphate hydrolases"/>
    <property type="match status" value="1"/>
</dbReference>
<protein>
    <recommendedName>
        <fullName evidence="4">Helicase ATP-binding domain-containing protein</fullName>
    </recommendedName>
</protein>
<dbReference type="InterPro" id="IPR027417">
    <property type="entry name" value="P-loop_NTPase"/>
</dbReference>
<dbReference type="GO" id="GO:0004386">
    <property type="term" value="F:helicase activity"/>
    <property type="evidence" value="ECO:0007669"/>
    <property type="project" value="InterPro"/>
</dbReference>
<sequence length="836" mass="92115">MVITFTISELWLRAIFPHFDSLHRDEGALRRAIKETIKQALRSGRDATTCQADDDGPRIRIHLSFPEPEAGMLRAGAAKAGLGHNQFVKQLIGAMALHPPDALAPDMNLSINQLVRDLAQQSPTVKDRPEQVRMFSNLQDAMQRSMIGIIEGSTGVGKSRAIMCSAVDWVHERETHVVIAAPTIALVRQYAAEWATQATVRDMPQLRLVFGKREFVSQLDLTDFLDSPGGKVWDSAAIREWMAGGAMPDQADKGVEVRWLCHSLERIVPGFPMDEVRLTDIVMEGDSGLQAYKAQFLDNSDCGEIFVCTHAMLAQHMRMRMIAAGRDDDFKAIAKEISAVFNGYTKAKAAGDAKKAEHVEQLQALYAMQGDAFKDVEGGLLPLFNALFVDEAHVLEEQFSNALTEYLSLQSINRTLEAYRAAGGRVAKATVDDIHKCIAALGQQGHAVQGDVINLASSAPVTQALKTTLTQLAAEISAIALPKNTENMEKRLAAARLRRAAVLLRLASSHGDARSYLRFSPVRAYPQLYIGRSNVSNVLSLMWNAVDAGAAISATMYLNTGNGEASAFYQKLLLSIPPARAAEYPPVEAPWLHESIRTLWIPEAELAKALRPPTRADKLNEAQLAAAEEAWLRALADTLAYIHARSEGGVLVLMTAYAHIKFVSALLRDAVPGIALVAADGDTNVTKQKVQFLELMRNGQKAMWLAVGAAWTGLDVGGHEPWSNHFGESLRPEDDNVLTTLVIPRLPFGTNNTITHIWRKNNKPSTPWELFEAAFRFKQGLGRLIRRVGLPKNRDIYVLDGRLADPVFDRATPLFEKIMVRYPVQRLRALTGEADH</sequence>
<dbReference type="NCBIfam" id="TIGR03117">
    <property type="entry name" value="cas_csf4"/>
    <property type="match status" value="1"/>
</dbReference>
<evidence type="ECO:0000313" key="5">
    <source>
        <dbReference type="EMBL" id="MYM92619.1"/>
    </source>
</evidence>
<dbReference type="GO" id="GO:0003676">
    <property type="term" value="F:nucleic acid binding"/>
    <property type="evidence" value="ECO:0007669"/>
    <property type="project" value="InterPro"/>
</dbReference>
<comment type="caution">
    <text evidence="5">The sequence shown here is derived from an EMBL/GenBank/DDBJ whole genome shotgun (WGS) entry which is preliminary data.</text>
</comment>
<dbReference type="InterPro" id="IPR006555">
    <property type="entry name" value="ATP-dep_Helicase_C"/>
</dbReference>
<dbReference type="InterPro" id="IPR017548">
    <property type="entry name" value="CRISPR-assoc_helicase_Csf4"/>
</dbReference>
<evidence type="ECO:0000313" key="6">
    <source>
        <dbReference type="Proteomes" id="UP000447355"/>
    </source>
</evidence>
<evidence type="ECO:0000256" key="2">
    <source>
        <dbReference type="ARBA" id="ARBA00022801"/>
    </source>
</evidence>
<dbReference type="EMBL" id="WWCX01000001">
    <property type="protein sequence ID" value="MYM92619.1"/>
    <property type="molecule type" value="Genomic_DNA"/>
</dbReference>
<organism evidence="5 6">
    <name type="scientific">Duganella vulcania</name>
    <dbReference type="NCBI Taxonomy" id="2692166"/>
    <lineage>
        <taxon>Bacteria</taxon>
        <taxon>Pseudomonadati</taxon>
        <taxon>Pseudomonadota</taxon>
        <taxon>Betaproteobacteria</taxon>
        <taxon>Burkholderiales</taxon>
        <taxon>Oxalobacteraceae</taxon>
        <taxon>Telluria group</taxon>
        <taxon>Duganella</taxon>
    </lineage>
</organism>
<evidence type="ECO:0000256" key="3">
    <source>
        <dbReference type="ARBA" id="ARBA00022840"/>
    </source>
</evidence>
<dbReference type="PROSITE" id="PS51193">
    <property type="entry name" value="HELICASE_ATP_BIND_2"/>
    <property type="match status" value="1"/>
</dbReference>
<evidence type="ECO:0000259" key="4">
    <source>
        <dbReference type="PROSITE" id="PS51193"/>
    </source>
</evidence>
<dbReference type="Pfam" id="PF13307">
    <property type="entry name" value="Helicase_C_2"/>
    <property type="match status" value="1"/>
</dbReference>
<keyword evidence="1" id="KW-0547">Nucleotide-binding</keyword>
<proteinExistence type="predicted"/>
<dbReference type="Proteomes" id="UP000447355">
    <property type="component" value="Unassembled WGS sequence"/>
</dbReference>
<name>A0A845GIY4_9BURK</name>
<keyword evidence="2" id="KW-0378">Hydrolase</keyword>
<gene>
    <name evidence="5" type="ORF">GTP90_01945</name>
</gene>
<dbReference type="RefSeq" id="WP_161081879.1">
    <property type="nucleotide sequence ID" value="NZ_WWCX01000001.1"/>
</dbReference>